<organism evidence="1 2">
    <name type="scientific">Nelumbo nucifera</name>
    <name type="common">Sacred lotus</name>
    <dbReference type="NCBI Taxonomy" id="4432"/>
    <lineage>
        <taxon>Eukaryota</taxon>
        <taxon>Viridiplantae</taxon>
        <taxon>Streptophyta</taxon>
        <taxon>Embryophyta</taxon>
        <taxon>Tracheophyta</taxon>
        <taxon>Spermatophyta</taxon>
        <taxon>Magnoliopsida</taxon>
        <taxon>Proteales</taxon>
        <taxon>Nelumbonaceae</taxon>
        <taxon>Nelumbo</taxon>
    </lineage>
</organism>
<dbReference type="AlphaFoldDB" id="A0A822Y1L9"/>
<dbReference type="Proteomes" id="UP000607653">
    <property type="component" value="Unassembled WGS sequence"/>
</dbReference>
<name>A0A822Y1L9_NELNU</name>
<evidence type="ECO:0000313" key="1">
    <source>
        <dbReference type="EMBL" id="DAD26510.1"/>
    </source>
</evidence>
<comment type="caution">
    <text evidence="1">The sequence shown here is derived from an EMBL/GenBank/DDBJ whole genome shotgun (WGS) entry which is preliminary data.</text>
</comment>
<proteinExistence type="predicted"/>
<keyword evidence="2" id="KW-1185">Reference proteome</keyword>
<accession>A0A822Y1L9</accession>
<dbReference type="EMBL" id="DUZY01000002">
    <property type="protein sequence ID" value="DAD26510.1"/>
    <property type="molecule type" value="Genomic_DNA"/>
</dbReference>
<protein>
    <submittedName>
        <fullName evidence="1">Uncharacterized protein</fullName>
    </submittedName>
</protein>
<sequence>MRELDDEEKPSSPSPLPLQQIKSKDLISCLAPKLIFFQQLYQAANHDIEGI</sequence>
<evidence type="ECO:0000313" key="2">
    <source>
        <dbReference type="Proteomes" id="UP000607653"/>
    </source>
</evidence>
<gene>
    <name evidence="1" type="ORF">HUJ06_027978</name>
</gene>
<reference evidence="1 2" key="1">
    <citation type="journal article" date="2020" name="Mol. Biol. Evol.">
        <title>Distinct Expression and Methylation Patterns for Genes with Different Fates following a Single Whole-Genome Duplication in Flowering Plants.</title>
        <authorList>
            <person name="Shi T."/>
            <person name="Rahmani R.S."/>
            <person name="Gugger P.F."/>
            <person name="Wang M."/>
            <person name="Li H."/>
            <person name="Zhang Y."/>
            <person name="Li Z."/>
            <person name="Wang Q."/>
            <person name="Van de Peer Y."/>
            <person name="Marchal K."/>
            <person name="Chen J."/>
        </authorList>
    </citation>
    <scope>NUCLEOTIDE SEQUENCE [LARGE SCALE GENOMIC DNA]</scope>
    <source>
        <tissue evidence="1">Leaf</tissue>
    </source>
</reference>